<proteinExistence type="predicted"/>
<dbReference type="EMBL" id="PUHY01000010">
    <property type="protein sequence ID" value="PQO34140.1"/>
    <property type="molecule type" value="Genomic_DNA"/>
</dbReference>
<feature type="region of interest" description="Disordered" evidence="1">
    <location>
        <begin position="57"/>
        <end position="136"/>
    </location>
</feature>
<dbReference type="AlphaFoldDB" id="A0A2S8FQ32"/>
<protein>
    <submittedName>
        <fullName evidence="2">Uncharacterized protein</fullName>
    </submittedName>
</protein>
<evidence type="ECO:0000313" key="3">
    <source>
        <dbReference type="Proteomes" id="UP000238322"/>
    </source>
</evidence>
<feature type="compositionally biased region" description="Basic residues" evidence="1">
    <location>
        <begin position="126"/>
        <end position="136"/>
    </location>
</feature>
<sequence length="136" mass="15426">MHALTITADHWQAALEVPKQIALDLTAPLNLRLQASRMVQTMLKVLLKDEKDRVELKQRSEKIAPPKVKTPVTASAPPTSEEPSDVEHDIASPLDSTHQEYVHEDMDITPEEVPSETRTRYIGRIGPRKFRGKKRK</sequence>
<dbReference type="OrthoDB" id="301912at2"/>
<evidence type="ECO:0000256" key="1">
    <source>
        <dbReference type="SAM" id="MobiDB-lite"/>
    </source>
</evidence>
<dbReference type="Proteomes" id="UP000238322">
    <property type="component" value="Unassembled WGS sequence"/>
</dbReference>
<dbReference type="RefSeq" id="WP_105329862.1">
    <property type="nucleotide sequence ID" value="NZ_PUHY01000010.1"/>
</dbReference>
<gene>
    <name evidence="2" type="ORF">C5Y83_11400</name>
</gene>
<feature type="compositionally biased region" description="Basic and acidic residues" evidence="1">
    <location>
        <begin position="97"/>
        <end position="106"/>
    </location>
</feature>
<organism evidence="2 3">
    <name type="scientific">Blastopirellula marina</name>
    <dbReference type="NCBI Taxonomy" id="124"/>
    <lineage>
        <taxon>Bacteria</taxon>
        <taxon>Pseudomonadati</taxon>
        <taxon>Planctomycetota</taxon>
        <taxon>Planctomycetia</taxon>
        <taxon>Pirellulales</taxon>
        <taxon>Pirellulaceae</taxon>
        <taxon>Blastopirellula</taxon>
    </lineage>
</organism>
<accession>A0A2S8FQ32</accession>
<reference evidence="2 3" key="1">
    <citation type="submission" date="2018-02" db="EMBL/GenBank/DDBJ databases">
        <title>Comparative genomes isolates from brazilian mangrove.</title>
        <authorList>
            <person name="Araujo J.E."/>
            <person name="Taketani R.G."/>
            <person name="Silva M.C.P."/>
            <person name="Loureco M.V."/>
            <person name="Andreote F.D."/>
        </authorList>
    </citation>
    <scope>NUCLEOTIDE SEQUENCE [LARGE SCALE GENOMIC DNA]</scope>
    <source>
        <strain evidence="2 3">Hex-1 MGV</strain>
    </source>
</reference>
<evidence type="ECO:0000313" key="2">
    <source>
        <dbReference type="EMBL" id="PQO34140.1"/>
    </source>
</evidence>
<name>A0A2S8FQ32_9BACT</name>
<comment type="caution">
    <text evidence="2">The sequence shown here is derived from an EMBL/GenBank/DDBJ whole genome shotgun (WGS) entry which is preliminary data.</text>
</comment>